<sequence length="243" mass="26234">RNRDITAQSTPAFPTHTHTPGPGPHLRPFVPPSFASLAGAGHGGWKKQGGSRAGKEEEGSNPTHHPLLLPPPSSPPSTPPRARAAAMADSNPDSIKRYTPPVHRNRANNRRKAGDRAEKANYSYNNDGEKSHVPSLKNLPPIIHHDAFVSNAQNDYSHARLVPLEGCSASEASQLLSERWAAAMNMYNDPNDSPDKPVMYAGSGGSSWGQGHMKLPHQMNFLEDLRRAVDAQTGLAAALSTWN</sequence>
<dbReference type="AlphaFoldDB" id="A0A453P2H2"/>
<dbReference type="PANTHER" id="PTHR36032">
    <property type="entry name" value="PHOSPHOPANTOTHENATE--CYSTEINE LIGASE 2"/>
    <property type="match status" value="1"/>
</dbReference>
<reference evidence="2" key="5">
    <citation type="journal article" date="2021" name="G3 (Bethesda)">
        <title>Aegilops tauschii genome assembly Aet v5.0 features greater sequence contiguity and improved annotation.</title>
        <authorList>
            <person name="Wang L."/>
            <person name="Zhu T."/>
            <person name="Rodriguez J.C."/>
            <person name="Deal K.R."/>
            <person name="Dubcovsky J."/>
            <person name="McGuire P.E."/>
            <person name="Lux T."/>
            <person name="Spannagl M."/>
            <person name="Mayer K.F.X."/>
            <person name="Baldrich P."/>
            <person name="Meyers B.C."/>
            <person name="Huo N."/>
            <person name="Gu Y.Q."/>
            <person name="Zhou H."/>
            <person name="Devos K.M."/>
            <person name="Bennetzen J.L."/>
            <person name="Unver T."/>
            <person name="Budak H."/>
            <person name="Gulick P.J."/>
            <person name="Galiba G."/>
            <person name="Kalapos B."/>
            <person name="Nelson D.R."/>
            <person name="Li P."/>
            <person name="You F.M."/>
            <person name="Luo M.C."/>
            <person name="Dvorak J."/>
        </authorList>
    </citation>
    <scope>NUCLEOTIDE SEQUENCE [LARGE SCALE GENOMIC DNA]</scope>
    <source>
        <strain evidence="2">cv. AL8/78</strain>
    </source>
</reference>
<evidence type="ECO:0000313" key="3">
    <source>
        <dbReference type="Proteomes" id="UP000015105"/>
    </source>
</evidence>
<dbReference type="EnsemblPlants" id="AET6Gv20580600.2">
    <property type="protein sequence ID" value="AET6Gv20580600.2"/>
    <property type="gene ID" value="AET6Gv20580600"/>
</dbReference>
<feature type="compositionally biased region" description="Pro residues" evidence="1">
    <location>
        <begin position="21"/>
        <end position="31"/>
    </location>
</feature>
<dbReference type="Proteomes" id="UP000015105">
    <property type="component" value="Chromosome 6D"/>
</dbReference>
<name>A0A453P2H2_AEGTS</name>
<reference evidence="2" key="4">
    <citation type="submission" date="2019-03" db="UniProtKB">
        <authorList>
            <consortium name="EnsemblPlants"/>
        </authorList>
    </citation>
    <scope>IDENTIFICATION</scope>
</reference>
<feature type="region of interest" description="Disordered" evidence="1">
    <location>
        <begin position="1"/>
        <end position="132"/>
    </location>
</feature>
<accession>A0A453P2H2</accession>
<keyword evidence="3" id="KW-1185">Reference proteome</keyword>
<dbReference type="STRING" id="200361.A0A453P2H2"/>
<reference evidence="3" key="1">
    <citation type="journal article" date="2014" name="Science">
        <title>Ancient hybridizations among the ancestral genomes of bread wheat.</title>
        <authorList>
            <consortium name="International Wheat Genome Sequencing Consortium,"/>
            <person name="Marcussen T."/>
            <person name="Sandve S.R."/>
            <person name="Heier L."/>
            <person name="Spannagl M."/>
            <person name="Pfeifer M."/>
            <person name="Jakobsen K.S."/>
            <person name="Wulff B.B."/>
            <person name="Steuernagel B."/>
            <person name="Mayer K.F."/>
            <person name="Olsen O.A."/>
        </authorList>
    </citation>
    <scope>NUCLEOTIDE SEQUENCE [LARGE SCALE GENOMIC DNA]</scope>
    <source>
        <strain evidence="3">cv. AL8/78</strain>
    </source>
</reference>
<reference evidence="2" key="3">
    <citation type="journal article" date="2017" name="Nature">
        <title>Genome sequence of the progenitor of the wheat D genome Aegilops tauschii.</title>
        <authorList>
            <person name="Luo M.C."/>
            <person name="Gu Y.Q."/>
            <person name="Puiu D."/>
            <person name="Wang H."/>
            <person name="Twardziok S.O."/>
            <person name="Deal K.R."/>
            <person name="Huo N."/>
            <person name="Zhu T."/>
            <person name="Wang L."/>
            <person name="Wang Y."/>
            <person name="McGuire P.E."/>
            <person name="Liu S."/>
            <person name="Long H."/>
            <person name="Ramasamy R.K."/>
            <person name="Rodriguez J.C."/>
            <person name="Van S.L."/>
            <person name="Yuan L."/>
            <person name="Wang Z."/>
            <person name="Xia Z."/>
            <person name="Xiao L."/>
            <person name="Anderson O.D."/>
            <person name="Ouyang S."/>
            <person name="Liang Y."/>
            <person name="Zimin A.V."/>
            <person name="Pertea G."/>
            <person name="Qi P."/>
            <person name="Bennetzen J.L."/>
            <person name="Dai X."/>
            <person name="Dawson M.W."/>
            <person name="Muller H.G."/>
            <person name="Kugler K."/>
            <person name="Rivarola-Duarte L."/>
            <person name="Spannagl M."/>
            <person name="Mayer K.F.X."/>
            <person name="Lu F.H."/>
            <person name="Bevan M.W."/>
            <person name="Leroy P."/>
            <person name="Li P."/>
            <person name="You F.M."/>
            <person name="Sun Q."/>
            <person name="Liu Z."/>
            <person name="Lyons E."/>
            <person name="Wicker T."/>
            <person name="Salzberg S.L."/>
            <person name="Devos K.M."/>
            <person name="Dvorak J."/>
        </authorList>
    </citation>
    <scope>NUCLEOTIDE SEQUENCE [LARGE SCALE GENOMIC DNA]</scope>
    <source>
        <strain evidence="2">cv. AL8/78</strain>
    </source>
</reference>
<feature type="compositionally biased region" description="Pro residues" evidence="1">
    <location>
        <begin position="68"/>
        <end position="79"/>
    </location>
</feature>
<organism evidence="2 3">
    <name type="scientific">Aegilops tauschii subsp. strangulata</name>
    <name type="common">Goatgrass</name>
    <dbReference type="NCBI Taxonomy" id="200361"/>
    <lineage>
        <taxon>Eukaryota</taxon>
        <taxon>Viridiplantae</taxon>
        <taxon>Streptophyta</taxon>
        <taxon>Embryophyta</taxon>
        <taxon>Tracheophyta</taxon>
        <taxon>Spermatophyta</taxon>
        <taxon>Magnoliopsida</taxon>
        <taxon>Liliopsida</taxon>
        <taxon>Poales</taxon>
        <taxon>Poaceae</taxon>
        <taxon>BOP clade</taxon>
        <taxon>Pooideae</taxon>
        <taxon>Triticodae</taxon>
        <taxon>Triticeae</taxon>
        <taxon>Triticinae</taxon>
        <taxon>Aegilops</taxon>
    </lineage>
</organism>
<dbReference type="PANTHER" id="PTHR36032:SF1">
    <property type="entry name" value="PHOSPHOPANTOTHENATE--CYSTEINE LIGASE 2"/>
    <property type="match status" value="1"/>
</dbReference>
<evidence type="ECO:0000313" key="2">
    <source>
        <dbReference type="EnsemblPlants" id="AET6Gv20580600.2"/>
    </source>
</evidence>
<feature type="compositionally biased region" description="Polar residues" evidence="1">
    <location>
        <begin position="1"/>
        <end position="12"/>
    </location>
</feature>
<protein>
    <submittedName>
        <fullName evidence="2">Uncharacterized protein</fullName>
    </submittedName>
</protein>
<proteinExistence type="predicted"/>
<reference evidence="3" key="2">
    <citation type="journal article" date="2017" name="Nat. Plants">
        <title>The Aegilops tauschii genome reveals multiple impacts of transposons.</title>
        <authorList>
            <person name="Zhao G."/>
            <person name="Zou C."/>
            <person name="Li K."/>
            <person name="Wang K."/>
            <person name="Li T."/>
            <person name="Gao L."/>
            <person name="Zhang X."/>
            <person name="Wang H."/>
            <person name="Yang Z."/>
            <person name="Liu X."/>
            <person name="Jiang W."/>
            <person name="Mao L."/>
            <person name="Kong X."/>
            <person name="Jiao Y."/>
            <person name="Jia J."/>
        </authorList>
    </citation>
    <scope>NUCLEOTIDE SEQUENCE [LARGE SCALE GENOMIC DNA]</scope>
    <source>
        <strain evidence="3">cv. AL8/78</strain>
    </source>
</reference>
<dbReference type="Gramene" id="AET6Gv20580600.2">
    <property type="protein sequence ID" value="AET6Gv20580600.2"/>
    <property type="gene ID" value="AET6Gv20580600"/>
</dbReference>
<evidence type="ECO:0000256" key="1">
    <source>
        <dbReference type="SAM" id="MobiDB-lite"/>
    </source>
</evidence>